<evidence type="ECO:0000259" key="10">
    <source>
        <dbReference type="PROSITE" id="PS51379"/>
    </source>
</evidence>
<dbReference type="Gene3D" id="3.80.30.10">
    <property type="entry name" value="pyruvate-formate lyase- activating enzyme"/>
    <property type="match status" value="1"/>
</dbReference>
<proteinExistence type="inferred from homology"/>
<feature type="domain" description="4Fe-4S ferredoxin-type" evidence="10">
    <location>
        <begin position="47"/>
        <end position="76"/>
    </location>
</feature>
<evidence type="ECO:0000256" key="6">
    <source>
        <dbReference type="ARBA" id="ARBA00023002"/>
    </source>
</evidence>
<dbReference type="AlphaFoldDB" id="A0A923NDY2"/>
<reference evidence="12" key="1">
    <citation type="submission" date="2020-08" db="EMBL/GenBank/DDBJ databases">
        <authorList>
            <person name="Liu C."/>
            <person name="Sun Q."/>
        </authorList>
    </citation>
    <scope>NUCLEOTIDE SEQUENCE</scope>
    <source>
        <strain evidence="12">BX16</strain>
    </source>
</reference>
<protein>
    <submittedName>
        <fullName evidence="12">Glycyl-radical enzyme activating protein</fullName>
    </submittedName>
</protein>
<keyword evidence="7" id="KW-0408">Iron</keyword>
<dbReference type="SFLD" id="SFLDG01118">
    <property type="entry name" value="activating_enzymes__group_2"/>
    <property type="match status" value="1"/>
</dbReference>
<sequence>MPQLVYVTNIQKFCTHDGPGIRTNVFFKGCSMECKWCANPETIDPYPQLMYYRNKCTGCGRCIPDCIHEAIKFHHDGSRVEQIPGKCKNCGTCVSACRQEAREIIGELKTPEEVFGIVNQDKVFYQQSGGGVTFSGGEPFLHPEFIQKVSAMCKAEGYNTAVETCGNFCLSPVLKIIDLIDHVLFDIKIIDEEKHIRYCGKSNQKIHRNFETLLKLTDVTPRVPIIPGINDTPVDIALLCRFFTQHKDKIKRVHILPYHNLGLGKYEALDEPYSLNDVHPPSDEHMNGIKADLERCGFEVVIGG</sequence>
<dbReference type="InterPro" id="IPR001989">
    <property type="entry name" value="Radical_activat_CS"/>
</dbReference>
<keyword evidence="3" id="KW-0004">4Fe-4S</keyword>
<evidence type="ECO:0000313" key="12">
    <source>
        <dbReference type="EMBL" id="MBC5998445.1"/>
    </source>
</evidence>
<dbReference type="SUPFAM" id="SSF102114">
    <property type="entry name" value="Radical SAM enzymes"/>
    <property type="match status" value="1"/>
</dbReference>
<evidence type="ECO:0000313" key="13">
    <source>
        <dbReference type="Proteomes" id="UP000644115"/>
    </source>
</evidence>
<dbReference type="InterPro" id="IPR058240">
    <property type="entry name" value="rSAM_sf"/>
</dbReference>
<dbReference type="InterPro" id="IPR034457">
    <property type="entry name" value="Organic_radical-activating"/>
</dbReference>
<evidence type="ECO:0000259" key="11">
    <source>
        <dbReference type="PROSITE" id="PS51918"/>
    </source>
</evidence>
<dbReference type="PROSITE" id="PS01087">
    <property type="entry name" value="RADICAL_ACTIVATING"/>
    <property type="match status" value="1"/>
</dbReference>
<name>A0A923NDY2_9FIRM</name>
<dbReference type="InterPro" id="IPR007197">
    <property type="entry name" value="rSAM"/>
</dbReference>
<dbReference type="PANTHER" id="PTHR30352:SF4">
    <property type="entry name" value="PYRUVATE FORMATE-LYASE 2-ACTIVATING ENZYME"/>
    <property type="match status" value="1"/>
</dbReference>
<comment type="similarity">
    <text evidence="2">Belongs to the organic radical-activating enzymes family.</text>
</comment>
<dbReference type="PROSITE" id="PS51379">
    <property type="entry name" value="4FE4S_FER_2"/>
    <property type="match status" value="2"/>
</dbReference>
<evidence type="ECO:0000256" key="3">
    <source>
        <dbReference type="ARBA" id="ARBA00022485"/>
    </source>
</evidence>
<dbReference type="PANTHER" id="PTHR30352">
    <property type="entry name" value="PYRUVATE FORMATE-LYASE-ACTIVATING ENZYME"/>
    <property type="match status" value="1"/>
</dbReference>
<dbReference type="NCBIfam" id="TIGR02494">
    <property type="entry name" value="PFLE_PFLC"/>
    <property type="match status" value="1"/>
</dbReference>
<dbReference type="EMBL" id="JACRWC010000004">
    <property type="protein sequence ID" value="MBC5998445.1"/>
    <property type="molecule type" value="Genomic_DNA"/>
</dbReference>
<dbReference type="Proteomes" id="UP000644115">
    <property type="component" value="Unassembled WGS sequence"/>
</dbReference>
<comment type="cofactor">
    <cofactor evidence="1">
        <name>[4Fe-4S] cluster</name>
        <dbReference type="ChEBI" id="CHEBI:49883"/>
    </cofactor>
</comment>
<accession>A0A923NDY2</accession>
<dbReference type="Gene3D" id="3.30.70.20">
    <property type="match status" value="1"/>
</dbReference>
<dbReference type="GO" id="GO:0051539">
    <property type="term" value="F:4 iron, 4 sulfur cluster binding"/>
    <property type="evidence" value="ECO:0007669"/>
    <property type="project" value="UniProtKB-KW"/>
</dbReference>
<dbReference type="PROSITE" id="PS51918">
    <property type="entry name" value="RADICAL_SAM"/>
    <property type="match status" value="1"/>
</dbReference>
<keyword evidence="4" id="KW-0949">S-adenosyl-L-methionine</keyword>
<comment type="catalytic activity">
    <reaction evidence="9">
        <text>glycyl-[protein] + reduced [flavodoxin] + S-adenosyl-L-methionine = glycin-2-yl radical-[protein] + semiquinone [flavodoxin] + 5'-deoxyadenosine + L-methionine + H(+)</text>
        <dbReference type="Rhea" id="RHEA:61976"/>
        <dbReference type="Rhea" id="RHEA-COMP:10622"/>
        <dbReference type="Rhea" id="RHEA-COMP:14480"/>
        <dbReference type="Rhea" id="RHEA-COMP:15993"/>
        <dbReference type="Rhea" id="RHEA-COMP:15994"/>
        <dbReference type="ChEBI" id="CHEBI:15378"/>
        <dbReference type="ChEBI" id="CHEBI:17319"/>
        <dbReference type="ChEBI" id="CHEBI:29947"/>
        <dbReference type="ChEBI" id="CHEBI:32722"/>
        <dbReference type="ChEBI" id="CHEBI:57618"/>
        <dbReference type="ChEBI" id="CHEBI:57844"/>
        <dbReference type="ChEBI" id="CHEBI:59789"/>
        <dbReference type="ChEBI" id="CHEBI:140311"/>
    </reaction>
</comment>
<dbReference type="InterPro" id="IPR017896">
    <property type="entry name" value="4Fe4S_Fe-S-bd"/>
</dbReference>
<dbReference type="SFLD" id="SFLDS00029">
    <property type="entry name" value="Radical_SAM"/>
    <property type="match status" value="1"/>
</dbReference>
<dbReference type="GO" id="GO:0016491">
    <property type="term" value="F:oxidoreductase activity"/>
    <property type="evidence" value="ECO:0007669"/>
    <property type="project" value="UniProtKB-KW"/>
</dbReference>
<feature type="domain" description="Radical SAM core" evidence="11">
    <location>
        <begin position="16"/>
        <end position="295"/>
    </location>
</feature>
<evidence type="ECO:0000256" key="9">
    <source>
        <dbReference type="ARBA" id="ARBA00047365"/>
    </source>
</evidence>
<comment type="caution">
    <text evidence="12">The sequence shown here is derived from an EMBL/GenBank/DDBJ whole genome shotgun (WGS) entry which is preliminary data.</text>
</comment>
<dbReference type="InterPro" id="IPR012839">
    <property type="entry name" value="Organic_radical_activase"/>
</dbReference>
<evidence type="ECO:0000256" key="4">
    <source>
        <dbReference type="ARBA" id="ARBA00022691"/>
    </source>
</evidence>
<dbReference type="InterPro" id="IPR040074">
    <property type="entry name" value="BssD/PflA/YjjW"/>
</dbReference>
<dbReference type="Pfam" id="PF04055">
    <property type="entry name" value="Radical_SAM"/>
    <property type="match status" value="1"/>
</dbReference>
<feature type="domain" description="4Fe-4S ferredoxin-type" evidence="10">
    <location>
        <begin position="78"/>
        <end position="107"/>
    </location>
</feature>
<keyword evidence="8" id="KW-0411">Iron-sulfur</keyword>
<evidence type="ECO:0000256" key="1">
    <source>
        <dbReference type="ARBA" id="ARBA00001966"/>
    </source>
</evidence>
<gene>
    <name evidence="12" type="ORF">H8876_00200</name>
</gene>
<evidence type="ECO:0000256" key="8">
    <source>
        <dbReference type="ARBA" id="ARBA00023014"/>
    </source>
</evidence>
<keyword evidence="5" id="KW-0479">Metal-binding</keyword>
<dbReference type="SUPFAM" id="SSF54862">
    <property type="entry name" value="4Fe-4S ferredoxins"/>
    <property type="match status" value="1"/>
</dbReference>
<dbReference type="SFLD" id="SFLDG01066">
    <property type="entry name" value="organic_radical-activating_enz"/>
    <property type="match status" value="1"/>
</dbReference>
<organism evidence="12 13">
    <name type="scientific">Lentihominibacter faecis</name>
    <dbReference type="NCBI Taxonomy" id="2764712"/>
    <lineage>
        <taxon>Bacteria</taxon>
        <taxon>Bacillati</taxon>
        <taxon>Bacillota</taxon>
        <taxon>Clostridia</taxon>
        <taxon>Peptostreptococcales</taxon>
        <taxon>Anaerovoracaceae</taxon>
        <taxon>Lentihominibacter</taxon>
    </lineage>
</organism>
<keyword evidence="13" id="KW-1185">Reference proteome</keyword>
<evidence type="ECO:0000256" key="2">
    <source>
        <dbReference type="ARBA" id="ARBA00009777"/>
    </source>
</evidence>
<evidence type="ECO:0000256" key="5">
    <source>
        <dbReference type="ARBA" id="ARBA00022723"/>
    </source>
</evidence>
<dbReference type="GO" id="GO:0046872">
    <property type="term" value="F:metal ion binding"/>
    <property type="evidence" value="ECO:0007669"/>
    <property type="project" value="UniProtKB-KW"/>
</dbReference>
<keyword evidence="6" id="KW-0560">Oxidoreductase</keyword>
<dbReference type="RefSeq" id="WP_249286063.1">
    <property type="nucleotide sequence ID" value="NZ_JACRWC010000004.1"/>
</dbReference>
<dbReference type="PIRSF" id="PIRSF000371">
    <property type="entry name" value="PFL_act_enz"/>
    <property type="match status" value="1"/>
</dbReference>
<evidence type="ECO:0000256" key="7">
    <source>
        <dbReference type="ARBA" id="ARBA00023004"/>
    </source>
</evidence>